<evidence type="ECO:0000256" key="7">
    <source>
        <dbReference type="ARBA" id="ARBA00022832"/>
    </source>
</evidence>
<keyword evidence="5" id="KW-0479">Metal-binding</keyword>
<comment type="cofactor">
    <cofactor evidence="1">
        <name>Zn(2+)</name>
        <dbReference type="ChEBI" id="CHEBI:29105"/>
    </cofactor>
</comment>
<keyword evidence="4 14" id="KW-0812">Transmembrane</keyword>
<evidence type="ECO:0000256" key="14">
    <source>
        <dbReference type="SAM" id="Phobius"/>
    </source>
</evidence>
<keyword evidence="9 14" id="KW-1133">Transmembrane helix</keyword>
<protein>
    <submittedName>
        <fullName evidence="16">Fatty acid hydroxylase</fullName>
    </submittedName>
</protein>
<comment type="subcellular location">
    <subcellularLocation>
        <location evidence="2">Endoplasmic reticulum membrane</location>
        <topology evidence="2">Multi-pass membrane protein</topology>
    </subcellularLocation>
</comment>
<dbReference type="AlphaFoldDB" id="T1CK42"/>
<keyword evidence="13" id="KW-0275">Fatty acid biosynthesis</keyword>
<keyword evidence="7" id="KW-0276">Fatty acid metabolism</keyword>
<evidence type="ECO:0000313" key="16">
    <source>
        <dbReference type="EMBL" id="EQD67689.1"/>
    </source>
</evidence>
<keyword evidence="10" id="KW-0560">Oxidoreductase</keyword>
<accession>T1CK42</accession>
<evidence type="ECO:0000256" key="4">
    <source>
        <dbReference type="ARBA" id="ARBA00022692"/>
    </source>
</evidence>
<dbReference type="InterPro" id="IPR006694">
    <property type="entry name" value="Fatty_acid_hydroxylase"/>
</dbReference>
<keyword evidence="12 14" id="KW-0472">Membrane</keyword>
<dbReference type="PANTHER" id="PTHR12863">
    <property type="entry name" value="FATTY ACID HYDROXYLASE"/>
    <property type="match status" value="1"/>
</dbReference>
<gene>
    <name evidence="16" type="ORF">B1A_07626</name>
</gene>
<dbReference type="PANTHER" id="PTHR12863:SF1">
    <property type="entry name" value="FATTY ACID 2-HYDROXYLASE"/>
    <property type="match status" value="1"/>
</dbReference>
<feature type="domain" description="Fatty acid hydroxylase" evidence="15">
    <location>
        <begin position="48"/>
        <end position="166"/>
    </location>
</feature>
<feature type="transmembrane region" description="Helical" evidence="14">
    <location>
        <begin position="38"/>
        <end position="57"/>
    </location>
</feature>
<dbReference type="InterPro" id="IPR014430">
    <property type="entry name" value="Scs7"/>
</dbReference>
<dbReference type="Pfam" id="PF04116">
    <property type="entry name" value="FA_hydroxylase"/>
    <property type="match status" value="1"/>
</dbReference>
<dbReference type="GO" id="GO:0005506">
    <property type="term" value="F:iron ion binding"/>
    <property type="evidence" value="ECO:0007669"/>
    <property type="project" value="InterPro"/>
</dbReference>
<evidence type="ECO:0000256" key="11">
    <source>
        <dbReference type="ARBA" id="ARBA00023098"/>
    </source>
</evidence>
<evidence type="ECO:0000256" key="8">
    <source>
        <dbReference type="ARBA" id="ARBA00022833"/>
    </source>
</evidence>
<evidence type="ECO:0000256" key="1">
    <source>
        <dbReference type="ARBA" id="ARBA00001947"/>
    </source>
</evidence>
<evidence type="ECO:0000256" key="13">
    <source>
        <dbReference type="ARBA" id="ARBA00023160"/>
    </source>
</evidence>
<evidence type="ECO:0000256" key="5">
    <source>
        <dbReference type="ARBA" id="ARBA00022723"/>
    </source>
</evidence>
<proteinExistence type="predicted"/>
<evidence type="ECO:0000259" key="15">
    <source>
        <dbReference type="Pfam" id="PF04116"/>
    </source>
</evidence>
<reference evidence="16" key="1">
    <citation type="submission" date="2013-08" db="EMBL/GenBank/DDBJ databases">
        <authorList>
            <person name="Mendez C."/>
            <person name="Richter M."/>
            <person name="Ferrer M."/>
            <person name="Sanchez J."/>
        </authorList>
    </citation>
    <scope>NUCLEOTIDE SEQUENCE</scope>
</reference>
<evidence type="ECO:0000256" key="9">
    <source>
        <dbReference type="ARBA" id="ARBA00022989"/>
    </source>
</evidence>
<dbReference type="GO" id="GO:0080132">
    <property type="term" value="F:fatty acid 2-hydroxylase activity"/>
    <property type="evidence" value="ECO:0007669"/>
    <property type="project" value="InterPro"/>
</dbReference>
<sequence>MRAVSIEHSKAVYFADFAFYLVAIVLLLGVLVGFAPRHALVGVALTVIAGAVCWSMVEYLMHRMVFHGIEPFQRMHGEHHRRPQALIATPTALSAAFIMLLVWLPATLLGGVWLGLGATLGMTAGYFAYGLIHHAMHHWRPRGAWMRQRKRLHALHHHAPQQNYGVDHVTVGPRLPQHRAVLGQGNVQSEFARQPPAPVAQSTDRTPC</sequence>
<feature type="transmembrane region" description="Helical" evidence="14">
    <location>
        <begin position="85"/>
        <end position="106"/>
    </location>
</feature>
<dbReference type="GO" id="GO:0006633">
    <property type="term" value="P:fatty acid biosynthetic process"/>
    <property type="evidence" value="ECO:0007669"/>
    <property type="project" value="UniProtKB-KW"/>
</dbReference>
<keyword evidence="8" id="KW-0862">Zinc</keyword>
<organism evidence="16">
    <name type="scientific">mine drainage metagenome</name>
    <dbReference type="NCBI Taxonomy" id="410659"/>
    <lineage>
        <taxon>unclassified sequences</taxon>
        <taxon>metagenomes</taxon>
        <taxon>ecological metagenomes</taxon>
    </lineage>
</organism>
<keyword evidence="3" id="KW-0444">Lipid biosynthesis</keyword>
<feature type="transmembrane region" description="Helical" evidence="14">
    <location>
        <begin position="112"/>
        <end position="132"/>
    </location>
</feature>
<evidence type="ECO:0000256" key="3">
    <source>
        <dbReference type="ARBA" id="ARBA00022516"/>
    </source>
</evidence>
<evidence type="ECO:0000256" key="10">
    <source>
        <dbReference type="ARBA" id="ARBA00023002"/>
    </source>
</evidence>
<dbReference type="GO" id="GO:0005789">
    <property type="term" value="C:endoplasmic reticulum membrane"/>
    <property type="evidence" value="ECO:0007669"/>
    <property type="project" value="UniProtKB-SubCell"/>
</dbReference>
<name>T1CK42_9ZZZZ</name>
<evidence type="ECO:0000256" key="6">
    <source>
        <dbReference type="ARBA" id="ARBA00022824"/>
    </source>
</evidence>
<reference evidence="16" key="2">
    <citation type="journal article" date="2014" name="ISME J.">
        <title>Microbial stratification in low pH oxic and suboxic macroscopic growths along an acid mine drainage.</title>
        <authorList>
            <person name="Mendez-Garcia C."/>
            <person name="Mesa V."/>
            <person name="Sprenger R.R."/>
            <person name="Richter M."/>
            <person name="Diez M.S."/>
            <person name="Solano J."/>
            <person name="Bargiela R."/>
            <person name="Golyshina O.V."/>
            <person name="Manteca A."/>
            <person name="Ramos J.L."/>
            <person name="Gallego J.R."/>
            <person name="Llorente I."/>
            <person name="Martins Dos Santos V.A."/>
            <person name="Jensen O.N."/>
            <person name="Pelaez A.I."/>
            <person name="Sanchez J."/>
            <person name="Ferrer M."/>
        </authorList>
    </citation>
    <scope>NUCLEOTIDE SEQUENCE</scope>
</reference>
<dbReference type="EMBL" id="AUZX01005481">
    <property type="protein sequence ID" value="EQD67689.1"/>
    <property type="molecule type" value="Genomic_DNA"/>
</dbReference>
<evidence type="ECO:0000256" key="12">
    <source>
        <dbReference type="ARBA" id="ARBA00023136"/>
    </source>
</evidence>
<keyword evidence="11" id="KW-0443">Lipid metabolism</keyword>
<evidence type="ECO:0000256" key="2">
    <source>
        <dbReference type="ARBA" id="ARBA00004477"/>
    </source>
</evidence>
<comment type="caution">
    <text evidence="16">The sequence shown here is derived from an EMBL/GenBank/DDBJ whole genome shotgun (WGS) entry which is preliminary data.</text>
</comment>
<keyword evidence="6" id="KW-0256">Endoplasmic reticulum</keyword>
<feature type="transmembrane region" description="Helical" evidence="14">
    <location>
        <begin position="12"/>
        <end position="32"/>
    </location>
</feature>